<proteinExistence type="predicted"/>
<protein>
    <recommendedName>
        <fullName evidence="1">SRR1-like domain-containing protein</fullName>
    </recommendedName>
</protein>
<dbReference type="EMBL" id="DF977485">
    <property type="protein sequence ID" value="GAP89449.2"/>
    <property type="molecule type" value="Genomic_DNA"/>
</dbReference>
<gene>
    <name evidence="2" type="ORF">SAMD00023353_4000890</name>
</gene>
<accession>A0A1W2TM98</accession>
<sequence length="351" mass="39466">MPPAPPDPAFDMSAIPEEIQALYDSGAPLFTKARLRSFSEQLKRHAEGTLEKDNLLIEGVDHKEIQMRLRYPRDFTFPDGRLVRANKPIINYITIQEMTLPGMLTRWHPEAYLSLRPVFSCVEVDTKAADGAEPPRDTPRALTAEELGREFRKQKAEWETTSEYAALRDIFLANAAGLSRVRKIVGLALGPMVQGDNGEQTQDKSLLQYAFLLVARDFLARSDPNGGEIPCFAQDPALTPNAVAALEEAGIKVLNDPEAFLETDDTTFLVSICPNVPVKQIVADIARPVAIIWDWVTVRTEKDSFTTDPPSARVDAMVNDEYVRLEFPHCDHFYPDITKFFMKKEAEEQKD</sequence>
<dbReference type="Pfam" id="PF07985">
    <property type="entry name" value="SRR1"/>
    <property type="match status" value="1"/>
</dbReference>
<name>A0A1W2TM98_ROSNE</name>
<keyword evidence="3" id="KW-1185">Reference proteome</keyword>
<reference evidence="2" key="1">
    <citation type="submission" date="2016-03" db="EMBL/GenBank/DDBJ databases">
        <title>Draft genome sequence of Rosellinia necatrix.</title>
        <authorList>
            <person name="Kanematsu S."/>
        </authorList>
    </citation>
    <scope>NUCLEOTIDE SEQUENCE [LARGE SCALE GENOMIC DNA]</scope>
    <source>
        <strain evidence="2">W97</strain>
    </source>
</reference>
<dbReference type="PANTHER" id="PTHR42080:SF3">
    <property type="entry name" value="SRR1-LIKE DOMAIN-CONTAINING PROTEIN"/>
    <property type="match status" value="1"/>
</dbReference>
<organism evidence="2">
    <name type="scientific">Rosellinia necatrix</name>
    <name type="common">White root-rot fungus</name>
    <dbReference type="NCBI Taxonomy" id="77044"/>
    <lineage>
        <taxon>Eukaryota</taxon>
        <taxon>Fungi</taxon>
        <taxon>Dikarya</taxon>
        <taxon>Ascomycota</taxon>
        <taxon>Pezizomycotina</taxon>
        <taxon>Sordariomycetes</taxon>
        <taxon>Xylariomycetidae</taxon>
        <taxon>Xylariales</taxon>
        <taxon>Xylariaceae</taxon>
        <taxon>Rosellinia</taxon>
    </lineage>
</organism>
<evidence type="ECO:0000313" key="2">
    <source>
        <dbReference type="EMBL" id="GAP89449.2"/>
    </source>
</evidence>
<dbReference type="InterPro" id="IPR012942">
    <property type="entry name" value="SRR1-like"/>
</dbReference>
<feature type="domain" description="SRR1-like" evidence="1">
    <location>
        <begin position="176"/>
        <end position="302"/>
    </location>
</feature>
<dbReference type="OrthoDB" id="5230585at2759"/>
<dbReference type="Proteomes" id="UP000054516">
    <property type="component" value="Unassembled WGS sequence"/>
</dbReference>
<dbReference type="OMA" id="NTCEEER"/>
<evidence type="ECO:0000259" key="1">
    <source>
        <dbReference type="Pfam" id="PF07985"/>
    </source>
</evidence>
<evidence type="ECO:0000313" key="3">
    <source>
        <dbReference type="Proteomes" id="UP000054516"/>
    </source>
</evidence>
<dbReference type="PANTHER" id="PTHR42080">
    <property type="entry name" value="SRR1 DOMAIN-CONTAINING PROTEIN"/>
    <property type="match status" value="1"/>
</dbReference>
<dbReference type="AlphaFoldDB" id="A0A1W2TM98"/>